<dbReference type="AlphaFoldDB" id="I3YGS8"/>
<evidence type="ECO:0008006" key="3">
    <source>
        <dbReference type="Google" id="ProtNLM"/>
    </source>
</evidence>
<name>I3YGS8_THIV6</name>
<dbReference type="Proteomes" id="UP000006062">
    <property type="component" value="Chromosome"/>
</dbReference>
<dbReference type="KEGG" id="tvi:Thivi_4393"/>
<dbReference type="RefSeq" id="WP_014780572.1">
    <property type="nucleotide sequence ID" value="NC_018012.1"/>
</dbReference>
<accession>I3YGS8</accession>
<dbReference type="OrthoDB" id="7358102at2"/>
<dbReference type="STRING" id="765911.Thivi_4393"/>
<organism evidence="1 2">
    <name type="scientific">Thiocystis violascens (strain ATCC 17096 / DSM 198 / 6111)</name>
    <name type="common">Chromatium violascens</name>
    <dbReference type="NCBI Taxonomy" id="765911"/>
    <lineage>
        <taxon>Bacteria</taxon>
        <taxon>Pseudomonadati</taxon>
        <taxon>Pseudomonadota</taxon>
        <taxon>Gammaproteobacteria</taxon>
        <taxon>Chromatiales</taxon>
        <taxon>Chromatiaceae</taxon>
        <taxon>Thiocystis</taxon>
    </lineage>
</organism>
<dbReference type="HOGENOM" id="CLU_147807_1_0_6"/>
<dbReference type="eggNOG" id="ENOG50334F4">
    <property type="taxonomic scope" value="Bacteria"/>
</dbReference>
<sequence length="113" mass="12262">MDNVTDDALALLHAEVARTDTVRTAERLGVSRTAVSLLINGKYTADPTRMYALIGDVLGGLHCPHLDADLSRDACRRWHGRATPPAQSAAAVAHWRACQQCPHNPLADREAQP</sequence>
<gene>
    <name evidence="1" type="ordered locus">Thivi_4393</name>
</gene>
<dbReference type="EMBL" id="CP003154">
    <property type="protein sequence ID" value="AFL76196.1"/>
    <property type="molecule type" value="Genomic_DNA"/>
</dbReference>
<keyword evidence="2" id="KW-1185">Reference proteome</keyword>
<evidence type="ECO:0000313" key="2">
    <source>
        <dbReference type="Proteomes" id="UP000006062"/>
    </source>
</evidence>
<dbReference type="InterPro" id="IPR001387">
    <property type="entry name" value="Cro/C1-type_HTH"/>
</dbReference>
<reference evidence="1 2" key="1">
    <citation type="submission" date="2012-06" db="EMBL/GenBank/DDBJ databases">
        <title>Complete sequence of Thiocystis violascens DSM 198.</title>
        <authorList>
            <consortium name="US DOE Joint Genome Institute"/>
            <person name="Lucas S."/>
            <person name="Han J."/>
            <person name="Lapidus A."/>
            <person name="Cheng J.-F."/>
            <person name="Goodwin L."/>
            <person name="Pitluck S."/>
            <person name="Peters L."/>
            <person name="Ovchinnikova G."/>
            <person name="Teshima H."/>
            <person name="Detter J.C."/>
            <person name="Han C."/>
            <person name="Tapia R."/>
            <person name="Land M."/>
            <person name="Hauser L."/>
            <person name="Kyrpides N."/>
            <person name="Ivanova N."/>
            <person name="Pagani I."/>
            <person name="Vogl K."/>
            <person name="Liu Z."/>
            <person name="Frigaard N.-U."/>
            <person name="Bryant D."/>
            <person name="Woyke T."/>
        </authorList>
    </citation>
    <scope>NUCLEOTIDE SEQUENCE [LARGE SCALE GENOMIC DNA]</scope>
    <source>
        <strain evidence="2">ATCC 17096 / DSM 198 / 6111</strain>
    </source>
</reference>
<protein>
    <recommendedName>
        <fullName evidence="3">Transcriptional regulator</fullName>
    </recommendedName>
</protein>
<evidence type="ECO:0000313" key="1">
    <source>
        <dbReference type="EMBL" id="AFL76196.1"/>
    </source>
</evidence>
<dbReference type="CDD" id="cd00093">
    <property type="entry name" value="HTH_XRE"/>
    <property type="match status" value="1"/>
</dbReference>
<proteinExistence type="predicted"/>